<dbReference type="Proteomes" id="UP001157418">
    <property type="component" value="Unassembled WGS sequence"/>
</dbReference>
<dbReference type="SUPFAM" id="SSF52096">
    <property type="entry name" value="ClpP/crotonase"/>
    <property type="match status" value="1"/>
</dbReference>
<comment type="caution">
    <text evidence="3">The sequence shown here is derived from an EMBL/GenBank/DDBJ whole genome shotgun (WGS) entry which is preliminary data.</text>
</comment>
<keyword evidence="2" id="KW-0456">Lyase</keyword>
<dbReference type="GO" id="GO:0006635">
    <property type="term" value="P:fatty acid beta-oxidation"/>
    <property type="evidence" value="ECO:0007669"/>
    <property type="project" value="TreeGrafter"/>
</dbReference>
<evidence type="ECO:0000256" key="2">
    <source>
        <dbReference type="ARBA" id="ARBA00023239"/>
    </source>
</evidence>
<dbReference type="PANTHER" id="PTHR11941">
    <property type="entry name" value="ENOYL-COA HYDRATASE-RELATED"/>
    <property type="match status" value="1"/>
</dbReference>
<dbReference type="InterPro" id="IPR029045">
    <property type="entry name" value="ClpP/crotonase-like_dom_sf"/>
</dbReference>
<protein>
    <submittedName>
        <fullName evidence="3">Uncharacterized protein</fullName>
    </submittedName>
</protein>
<gene>
    <name evidence="3" type="ORF">LVIROSA_LOCUS33241</name>
</gene>
<dbReference type="PANTHER" id="PTHR11941:SF171">
    <property type="entry name" value="SD19268P"/>
    <property type="match status" value="1"/>
</dbReference>
<dbReference type="GO" id="GO:0005739">
    <property type="term" value="C:mitochondrion"/>
    <property type="evidence" value="ECO:0007669"/>
    <property type="project" value="TreeGrafter"/>
</dbReference>
<sequence>MAYLSFTVVRLNNYHSARFMTKPHLLLQVMGSVVEVTNYQFILFTFGYGPLNAATKGSCWIGLINYCAPAGDAYSKALEIACDINQKGPVAIRMTKRVISHGSEMEIGSGLELEEECYEVILVTDDRYYGQMVVLL</sequence>
<evidence type="ECO:0000256" key="1">
    <source>
        <dbReference type="ARBA" id="ARBA00005254"/>
    </source>
</evidence>
<reference evidence="3 4" key="1">
    <citation type="submission" date="2022-01" db="EMBL/GenBank/DDBJ databases">
        <authorList>
            <person name="Xiong W."/>
            <person name="Schranz E."/>
        </authorList>
    </citation>
    <scope>NUCLEOTIDE SEQUENCE [LARGE SCALE GENOMIC DNA]</scope>
</reference>
<name>A0AAU9PC28_9ASTR</name>
<evidence type="ECO:0000313" key="3">
    <source>
        <dbReference type="EMBL" id="CAH1447642.1"/>
    </source>
</evidence>
<proteinExistence type="inferred from homology"/>
<organism evidence="3 4">
    <name type="scientific">Lactuca virosa</name>
    <dbReference type="NCBI Taxonomy" id="75947"/>
    <lineage>
        <taxon>Eukaryota</taxon>
        <taxon>Viridiplantae</taxon>
        <taxon>Streptophyta</taxon>
        <taxon>Embryophyta</taxon>
        <taxon>Tracheophyta</taxon>
        <taxon>Spermatophyta</taxon>
        <taxon>Magnoliopsida</taxon>
        <taxon>eudicotyledons</taxon>
        <taxon>Gunneridae</taxon>
        <taxon>Pentapetalae</taxon>
        <taxon>asterids</taxon>
        <taxon>campanulids</taxon>
        <taxon>Asterales</taxon>
        <taxon>Asteraceae</taxon>
        <taxon>Cichorioideae</taxon>
        <taxon>Cichorieae</taxon>
        <taxon>Lactucinae</taxon>
        <taxon>Lactuca</taxon>
    </lineage>
</organism>
<keyword evidence="4" id="KW-1185">Reference proteome</keyword>
<dbReference type="EMBL" id="CAKMRJ010005553">
    <property type="protein sequence ID" value="CAH1447642.1"/>
    <property type="molecule type" value="Genomic_DNA"/>
</dbReference>
<dbReference type="InterPro" id="IPR014748">
    <property type="entry name" value="Enoyl-CoA_hydra_C"/>
</dbReference>
<dbReference type="Gene3D" id="1.10.12.10">
    <property type="entry name" value="Lyase 2-enoyl-coa Hydratase, Chain A, domain 2"/>
    <property type="match status" value="1"/>
</dbReference>
<evidence type="ECO:0000313" key="4">
    <source>
        <dbReference type="Proteomes" id="UP001157418"/>
    </source>
</evidence>
<dbReference type="AlphaFoldDB" id="A0AAU9PC28"/>
<dbReference type="GO" id="GO:0016829">
    <property type="term" value="F:lyase activity"/>
    <property type="evidence" value="ECO:0007669"/>
    <property type="project" value="UniProtKB-KW"/>
</dbReference>
<comment type="similarity">
    <text evidence="1">Belongs to the enoyl-CoA hydratase/isomerase family.</text>
</comment>
<accession>A0AAU9PC28</accession>